<proteinExistence type="predicted"/>
<keyword evidence="5" id="KW-1185">Reference proteome</keyword>
<evidence type="ECO:0000256" key="1">
    <source>
        <dbReference type="ARBA" id="ARBA00022737"/>
    </source>
</evidence>
<reference evidence="4 5" key="1">
    <citation type="submission" date="2019-04" db="EMBL/GenBank/DDBJ databases">
        <title>Friends and foes A comparative genomics study of 23 Aspergillus species from section Flavi.</title>
        <authorList>
            <consortium name="DOE Joint Genome Institute"/>
            <person name="Kjaerbolling I."/>
            <person name="Vesth T."/>
            <person name="Frisvad J.C."/>
            <person name="Nybo J.L."/>
            <person name="Theobald S."/>
            <person name="Kildgaard S."/>
            <person name="Isbrandt T."/>
            <person name="Kuo A."/>
            <person name="Sato A."/>
            <person name="Lyhne E.K."/>
            <person name="Kogle M.E."/>
            <person name="Wiebenga A."/>
            <person name="Kun R.S."/>
            <person name="Lubbers R.J."/>
            <person name="Makela M.R."/>
            <person name="Barry K."/>
            <person name="Chovatia M."/>
            <person name="Clum A."/>
            <person name="Daum C."/>
            <person name="Haridas S."/>
            <person name="He G."/>
            <person name="LaButti K."/>
            <person name="Lipzen A."/>
            <person name="Mondo S."/>
            <person name="Riley R."/>
            <person name="Salamov A."/>
            <person name="Simmons B.A."/>
            <person name="Magnuson J.K."/>
            <person name="Henrissat B."/>
            <person name="Mortensen U.H."/>
            <person name="Larsen T.O."/>
            <person name="Devries R.P."/>
            <person name="Grigoriev I.V."/>
            <person name="Machida M."/>
            <person name="Baker S.E."/>
            <person name="Andersen M.R."/>
        </authorList>
    </citation>
    <scope>NUCLEOTIDE SEQUENCE [LARGE SCALE GENOMIC DNA]</scope>
    <source>
        <strain evidence="4 5">CBS 117626</strain>
    </source>
</reference>
<keyword evidence="1" id="KW-0677">Repeat</keyword>
<dbReference type="Pfam" id="PF13637">
    <property type="entry name" value="Ank_4"/>
    <property type="match status" value="1"/>
</dbReference>
<protein>
    <submittedName>
        <fullName evidence="4">Ankyrin repeat-containing domain protein</fullName>
    </submittedName>
</protein>
<dbReference type="InterPro" id="IPR036770">
    <property type="entry name" value="Ankyrin_rpt-contain_sf"/>
</dbReference>
<dbReference type="EMBL" id="ML738604">
    <property type="protein sequence ID" value="KAE8164944.1"/>
    <property type="molecule type" value="Genomic_DNA"/>
</dbReference>
<gene>
    <name evidence="4" type="ORF">BDV40DRAFT_310346</name>
</gene>
<dbReference type="OrthoDB" id="20872at2759"/>
<evidence type="ECO:0000256" key="3">
    <source>
        <dbReference type="PROSITE-ProRule" id="PRU00023"/>
    </source>
</evidence>
<dbReference type="PROSITE" id="PS50297">
    <property type="entry name" value="ANK_REP_REGION"/>
    <property type="match status" value="1"/>
</dbReference>
<keyword evidence="2 3" id="KW-0040">ANK repeat</keyword>
<dbReference type="Proteomes" id="UP000326950">
    <property type="component" value="Unassembled WGS sequence"/>
</dbReference>
<evidence type="ECO:0000313" key="4">
    <source>
        <dbReference type="EMBL" id="KAE8164944.1"/>
    </source>
</evidence>
<dbReference type="InterPro" id="IPR002110">
    <property type="entry name" value="Ankyrin_rpt"/>
</dbReference>
<accession>A0A5N6V203</accession>
<evidence type="ECO:0000256" key="2">
    <source>
        <dbReference type="ARBA" id="ARBA00023043"/>
    </source>
</evidence>
<dbReference type="Gene3D" id="1.25.40.20">
    <property type="entry name" value="Ankyrin repeat-containing domain"/>
    <property type="match status" value="2"/>
</dbReference>
<dbReference type="PANTHER" id="PTHR24198">
    <property type="entry name" value="ANKYRIN REPEAT AND PROTEIN KINASE DOMAIN-CONTAINING PROTEIN"/>
    <property type="match status" value="1"/>
</dbReference>
<dbReference type="Pfam" id="PF12796">
    <property type="entry name" value="Ank_2"/>
    <property type="match status" value="1"/>
</dbReference>
<dbReference type="PANTHER" id="PTHR24198:SF165">
    <property type="entry name" value="ANKYRIN REPEAT-CONTAINING PROTEIN-RELATED"/>
    <property type="match status" value="1"/>
</dbReference>
<sequence>MDQIVLGNILYIGKYNQTMNDRLWSRLLSEKITHDVSNHEPISRIVARLRSQSTAQICAEDCMQGRAWVAENLKSVMRWADRAWLGLRDVVRGLLEDGVQADQSHEYLGSAMYAAAFNDDELLTELLIDHGRNAWLAAYRGSKNVESPNPFGYGPYGSPLGAAAAAGNNVIVRLCVQWGRDPRQLGPYLRSPLFYAARSGRAEMRPNLDDDFNDTPLSVAVEHNHEDVVSVLLSSDKVRVDYQGVRHGKLTPLQIAARNGHKNIVRMFLRRRNLEVGGRENEELPIITAALNVHTEIVNLLLMEDPARYVKRFLPWAASRGLIDMVKIALDLQVVNPNVHDEEIRTALHHAAIQGHDRRTSIIGNSIFTGMTPLHVACKHGYLPFVECLLARGDVNVNALDIIYDAGIIQFQPINNQGKIPLYMAADNGHSNNWCDEYLATSMVNINLPNRRGRSALAALTLLKHPDVDGAHPGICNNMPETPIYVASENDVDPNLSTHHLETTLSVAARRWHVAVVRLLLKHGGLLSVVSSREIIQLLMDASDRSVGAPERRPQLIVESLRQ</sequence>
<dbReference type="SMART" id="SM00248">
    <property type="entry name" value="ANK"/>
    <property type="match status" value="7"/>
</dbReference>
<evidence type="ECO:0000313" key="5">
    <source>
        <dbReference type="Proteomes" id="UP000326950"/>
    </source>
</evidence>
<feature type="repeat" description="ANK" evidence="3">
    <location>
        <begin position="369"/>
        <end position="393"/>
    </location>
</feature>
<dbReference type="AlphaFoldDB" id="A0A5N6V203"/>
<name>A0A5N6V203_ASPTM</name>
<dbReference type="SUPFAM" id="SSF48403">
    <property type="entry name" value="Ankyrin repeat"/>
    <property type="match status" value="2"/>
</dbReference>
<organism evidence="4 5">
    <name type="scientific">Aspergillus tamarii</name>
    <dbReference type="NCBI Taxonomy" id="41984"/>
    <lineage>
        <taxon>Eukaryota</taxon>
        <taxon>Fungi</taxon>
        <taxon>Dikarya</taxon>
        <taxon>Ascomycota</taxon>
        <taxon>Pezizomycotina</taxon>
        <taxon>Eurotiomycetes</taxon>
        <taxon>Eurotiomycetidae</taxon>
        <taxon>Eurotiales</taxon>
        <taxon>Aspergillaceae</taxon>
        <taxon>Aspergillus</taxon>
        <taxon>Aspergillus subgen. Circumdati</taxon>
    </lineage>
</organism>
<dbReference type="PROSITE" id="PS50088">
    <property type="entry name" value="ANK_REPEAT"/>
    <property type="match status" value="1"/>
</dbReference>